<keyword evidence="2" id="KW-0285">Flavoprotein</keyword>
<evidence type="ECO:0000256" key="3">
    <source>
        <dbReference type="ARBA" id="ARBA00022827"/>
    </source>
</evidence>
<evidence type="ECO:0000313" key="6">
    <source>
        <dbReference type="EMBL" id="KAK8080847.1"/>
    </source>
</evidence>
<organism evidence="6 7">
    <name type="scientific">Apiospora hydei</name>
    <dbReference type="NCBI Taxonomy" id="1337664"/>
    <lineage>
        <taxon>Eukaryota</taxon>
        <taxon>Fungi</taxon>
        <taxon>Dikarya</taxon>
        <taxon>Ascomycota</taxon>
        <taxon>Pezizomycotina</taxon>
        <taxon>Sordariomycetes</taxon>
        <taxon>Xylariomycetidae</taxon>
        <taxon>Amphisphaeriales</taxon>
        <taxon>Apiosporaceae</taxon>
        <taxon>Apiospora</taxon>
    </lineage>
</organism>
<dbReference type="Gene3D" id="3.30.465.10">
    <property type="match status" value="1"/>
</dbReference>
<reference evidence="6 7" key="1">
    <citation type="submission" date="2023-01" db="EMBL/GenBank/DDBJ databases">
        <title>Analysis of 21 Apiospora genomes using comparative genomics revels a genus with tremendous synthesis potential of carbohydrate active enzymes and secondary metabolites.</title>
        <authorList>
            <person name="Sorensen T."/>
        </authorList>
    </citation>
    <scope>NUCLEOTIDE SEQUENCE [LARGE SCALE GENOMIC DNA]</scope>
    <source>
        <strain evidence="6 7">CBS 114990</strain>
    </source>
</reference>
<comment type="caution">
    <text evidence="6">The sequence shown here is derived from an EMBL/GenBank/DDBJ whole genome shotgun (WGS) entry which is preliminary data.</text>
</comment>
<evidence type="ECO:0000256" key="2">
    <source>
        <dbReference type="ARBA" id="ARBA00022630"/>
    </source>
</evidence>
<dbReference type="InterPro" id="IPR012951">
    <property type="entry name" value="BBE"/>
</dbReference>
<dbReference type="Gene3D" id="3.40.462.20">
    <property type="match status" value="1"/>
</dbReference>
<dbReference type="InterPro" id="IPR006094">
    <property type="entry name" value="Oxid_FAD_bind_N"/>
</dbReference>
<dbReference type="PANTHER" id="PTHR42973">
    <property type="entry name" value="BINDING OXIDOREDUCTASE, PUTATIVE (AFU_ORTHOLOGUE AFUA_1G17690)-RELATED"/>
    <property type="match status" value="1"/>
</dbReference>
<dbReference type="Pfam" id="PF01565">
    <property type="entry name" value="FAD_binding_4"/>
    <property type="match status" value="1"/>
</dbReference>
<dbReference type="PROSITE" id="PS51387">
    <property type="entry name" value="FAD_PCMH"/>
    <property type="match status" value="1"/>
</dbReference>
<comment type="similarity">
    <text evidence="1">Belongs to the oxygen-dependent FAD-linked oxidoreductase family.</text>
</comment>
<dbReference type="GeneID" id="92046040"/>
<dbReference type="SUPFAM" id="SSF56176">
    <property type="entry name" value="FAD-binding/transporter-associated domain-like"/>
    <property type="match status" value="1"/>
</dbReference>
<dbReference type="InterPro" id="IPR016166">
    <property type="entry name" value="FAD-bd_PCMH"/>
</dbReference>
<keyword evidence="7" id="KW-1185">Reference proteome</keyword>
<evidence type="ECO:0000259" key="5">
    <source>
        <dbReference type="PROSITE" id="PS51387"/>
    </source>
</evidence>
<gene>
    <name evidence="6" type="ORF">PG997_008665</name>
</gene>
<evidence type="ECO:0000313" key="7">
    <source>
        <dbReference type="Proteomes" id="UP001433268"/>
    </source>
</evidence>
<dbReference type="RefSeq" id="XP_066668322.1">
    <property type="nucleotide sequence ID" value="XM_066812980.1"/>
</dbReference>
<proteinExistence type="inferred from homology"/>
<keyword evidence="4" id="KW-0560">Oxidoreductase</keyword>
<feature type="domain" description="FAD-binding PCMH-type" evidence="5">
    <location>
        <begin position="1"/>
        <end position="118"/>
    </location>
</feature>
<sequence length="399" mass="44371">MTKLRSISIQPDGKTALFQGGAYDGQANQYLWDNGYVGTTGACDCVGMMGPGLGGGHGRMEGSYGLIADNLVNINAVLADGSEVVVNDTSNADLFWAMRGAGHNFAAVTSFEMKIYPKGLDTWHYHNYYWTQDKLEAVFEAMNKFHDHGKTPVKMGVNYGGFWWNANVSDTEPSMYWVFGYAGAAEEAEELLEPFNAIPAAASDQGDVPYPQIASRQGTGVNETLCAPSRKHIFSTAGLIEYNITIEREIYHTFAQMVERYPDLKTTHIVHEGYSTEAVQKVPSDSTAYPLRNDTLLMFFDAVIPDNGRITRVTKKWAAEVRGLWNAGQPQRKPSTYVNYAAGDESLESMYGYEPWRLSRLRSLKAKFDPHNRFRYYNPIIRDGGHPGSYGPLVNATQS</sequence>
<accession>A0ABR1WBP9</accession>
<evidence type="ECO:0000256" key="4">
    <source>
        <dbReference type="ARBA" id="ARBA00023002"/>
    </source>
</evidence>
<dbReference type="InterPro" id="IPR036318">
    <property type="entry name" value="FAD-bd_PCMH-like_sf"/>
</dbReference>
<keyword evidence="3" id="KW-0274">FAD</keyword>
<protein>
    <recommendedName>
        <fullName evidence="5">FAD-binding PCMH-type domain-containing protein</fullName>
    </recommendedName>
</protein>
<dbReference type="Proteomes" id="UP001433268">
    <property type="component" value="Unassembled WGS sequence"/>
</dbReference>
<dbReference type="Pfam" id="PF08031">
    <property type="entry name" value="BBE"/>
    <property type="match status" value="1"/>
</dbReference>
<dbReference type="InterPro" id="IPR016169">
    <property type="entry name" value="FAD-bd_PCMH_sub2"/>
</dbReference>
<dbReference type="PANTHER" id="PTHR42973:SF8">
    <property type="entry name" value="FAD-BINDING PCMH-TYPE DOMAIN-CONTAINING PROTEIN"/>
    <property type="match status" value="1"/>
</dbReference>
<name>A0ABR1WBP9_9PEZI</name>
<dbReference type="InterPro" id="IPR050416">
    <property type="entry name" value="FAD-linked_Oxidoreductase"/>
</dbReference>
<dbReference type="EMBL" id="JAQQWN010000006">
    <property type="protein sequence ID" value="KAK8080847.1"/>
    <property type="molecule type" value="Genomic_DNA"/>
</dbReference>
<evidence type="ECO:0000256" key="1">
    <source>
        <dbReference type="ARBA" id="ARBA00005466"/>
    </source>
</evidence>